<organism evidence="1">
    <name type="scientific">Magnetococcus massalia (strain MO-1)</name>
    <dbReference type="NCBI Taxonomy" id="451514"/>
    <lineage>
        <taxon>Bacteria</taxon>
        <taxon>Pseudomonadati</taxon>
        <taxon>Pseudomonadota</taxon>
        <taxon>Magnetococcia</taxon>
        <taxon>Magnetococcales</taxon>
        <taxon>Magnetococcaceae</taxon>
        <taxon>Magnetococcus</taxon>
    </lineage>
</organism>
<name>A0A1S7LMX7_MAGMO</name>
<reference evidence="1" key="1">
    <citation type="submission" date="2015-04" db="EMBL/GenBank/DDBJ databases">
        <authorList>
            <person name="Syromyatnikov M.Y."/>
            <person name="Popov V.N."/>
        </authorList>
    </citation>
    <scope>NUCLEOTIDE SEQUENCE</scope>
    <source>
        <strain evidence="1">MO-1</strain>
    </source>
</reference>
<protein>
    <submittedName>
        <fullName evidence="1">Uncharacterized protein</fullName>
    </submittedName>
</protein>
<evidence type="ECO:0000313" key="1">
    <source>
        <dbReference type="EMBL" id="CRH08282.1"/>
    </source>
</evidence>
<sequence length="57" mass="6210">MRCELNMRLKARRLATGGLARKRADISFPPSAKLKKLLITLHANEGLGSEGECNEGS</sequence>
<accession>A0A1S7LMX7</accession>
<dbReference type="AlphaFoldDB" id="A0A1S7LMX7"/>
<proteinExistence type="predicted"/>
<dbReference type="EMBL" id="LO017727">
    <property type="protein sequence ID" value="CRH08282.1"/>
    <property type="molecule type" value="Genomic_DNA"/>
</dbReference>
<gene>
    <name evidence="1" type="ORF">MAGMO_4154</name>
</gene>